<dbReference type="RefSeq" id="WP_166034048.1">
    <property type="nucleotide sequence ID" value="NZ_CP049887.1"/>
</dbReference>
<feature type="transmembrane region" description="Helical" evidence="1">
    <location>
        <begin position="299"/>
        <end position="316"/>
    </location>
</feature>
<evidence type="ECO:0000313" key="2">
    <source>
        <dbReference type="EMBL" id="QIL47878.1"/>
    </source>
</evidence>
<evidence type="ECO:0000313" key="3">
    <source>
        <dbReference type="Proteomes" id="UP000501747"/>
    </source>
</evidence>
<feature type="transmembrane region" description="Helical" evidence="1">
    <location>
        <begin position="163"/>
        <end position="184"/>
    </location>
</feature>
<protein>
    <submittedName>
        <fullName evidence="2">Uncharacterized protein</fullName>
    </submittedName>
</protein>
<dbReference type="Proteomes" id="UP000501747">
    <property type="component" value="Chromosome"/>
</dbReference>
<organism evidence="2 3">
    <name type="scientific">Vagococcus hydrophili</name>
    <dbReference type="NCBI Taxonomy" id="2714947"/>
    <lineage>
        <taxon>Bacteria</taxon>
        <taxon>Bacillati</taxon>
        <taxon>Bacillota</taxon>
        <taxon>Bacilli</taxon>
        <taxon>Lactobacillales</taxon>
        <taxon>Enterococcaceae</taxon>
        <taxon>Vagococcus</taxon>
    </lineage>
</organism>
<name>A0A6G8AS20_9ENTE</name>
<keyword evidence="1" id="KW-1133">Transmembrane helix</keyword>
<feature type="transmembrane region" description="Helical" evidence="1">
    <location>
        <begin position="270"/>
        <end position="292"/>
    </location>
</feature>
<gene>
    <name evidence="2" type="ORF">G7082_04700</name>
</gene>
<feature type="transmembrane region" description="Helical" evidence="1">
    <location>
        <begin position="385"/>
        <end position="404"/>
    </location>
</feature>
<keyword evidence="3" id="KW-1185">Reference proteome</keyword>
<keyword evidence="1" id="KW-0812">Transmembrane</keyword>
<reference evidence="2 3" key="1">
    <citation type="submission" date="2020-03" db="EMBL/GenBank/DDBJ databases">
        <title>Vagococcus sp. nov., isolated from beetles.</title>
        <authorList>
            <person name="Hyun D.-W."/>
            <person name="Bae J.-W."/>
        </authorList>
    </citation>
    <scope>NUCLEOTIDE SEQUENCE [LARGE SCALE GENOMIC DNA]</scope>
    <source>
        <strain evidence="2 3">HDW17B</strain>
    </source>
</reference>
<dbReference type="EMBL" id="CP049887">
    <property type="protein sequence ID" value="QIL47878.1"/>
    <property type="molecule type" value="Genomic_DNA"/>
</dbReference>
<keyword evidence="1" id="KW-0472">Membrane</keyword>
<evidence type="ECO:0000256" key="1">
    <source>
        <dbReference type="SAM" id="Phobius"/>
    </source>
</evidence>
<dbReference type="KEGG" id="vhy:G7082_04700"/>
<dbReference type="AlphaFoldDB" id="A0A6G8AS20"/>
<accession>A0A6G8AS20</accession>
<proteinExistence type="predicted"/>
<feature type="transmembrane region" description="Helical" evidence="1">
    <location>
        <begin position="18"/>
        <end position="35"/>
    </location>
</feature>
<feature type="transmembrane region" description="Helical" evidence="1">
    <location>
        <begin position="216"/>
        <end position="236"/>
    </location>
</feature>
<sequence length="410" mass="48185">MENTNLIIKNFFKTKKNIVMLSVLFILLPFLLFFNKSILSKEQTSRLDYLKEDYQSLLLIYSSTNAEKELQKWSLEYPKEDRKVFFCYHNQEIEYLKNVSEKIVPLNIENIFLKDYKTVTELNHVESRLTDNYIRNKVLSNEKLERLGLEEESLRYGITGVGFLNFLVNIMCSLPGMLFLVYIFGDPFGKAYESEKIKLSFTQPKNRANFILSHLFISYIQTMVFLFVFLVLGFFLSSVIYGSGNFDYPVLISKVNTTIFIPIWKYWVRIMFIFGINYLFILVLYQLCVVYFKKSVLSFIYLVIISLLGYYLSRLIRTPVSGYNPFVYLDSVKNIIGIDYTNIKYLSGEHADGLDFIKVFRLFIQNESYFNGENVSKLLKENFSVFKYFFSMLVSIILVIFSTVKKAEKS</sequence>